<proteinExistence type="predicted"/>
<comment type="caution">
    <text evidence="1">The sequence shown here is derived from an EMBL/GenBank/DDBJ whole genome shotgun (WGS) entry which is preliminary data.</text>
</comment>
<evidence type="ECO:0000313" key="2">
    <source>
        <dbReference type="Proteomes" id="UP001309876"/>
    </source>
</evidence>
<organism evidence="1 2">
    <name type="scientific">Lithohypha guttulata</name>
    <dbReference type="NCBI Taxonomy" id="1690604"/>
    <lineage>
        <taxon>Eukaryota</taxon>
        <taxon>Fungi</taxon>
        <taxon>Dikarya</taxon>
        <taxon>Ascomycota</taxon>
        <taxon>Pezizomycotina</taxon>
        <taxon>Eurotiomycetes</taxon>
        <taxon>Chaetothyriomycetidae</taxon>
        <taxon>Chaetothyriales</taxon>
        <taxon>Trichomeriaceae</taxon>
        <taxon>Lithohypha</taxon>
    </lineage>
</organism>
<sequence length="190" mass="21419">MATASSAAITMDDIPAELLTMTLALVPFSQDQHQKLRLVNKSSKDVVGSASLRIQTPRAQFLDFVPLIPTLAWHETNDVEAMLERRALKSELLLAADEQTLYQTLYGPDVTDDLERAYHGFCRVSRTMDHEILYGYKWRLLSPAESIVQLLEQKSAQSLWSSVKDLDRTEPISAEVAEDTTLKKILENDI</sequence>
<dbReference type="AlphaFoldDB" id="A0AAN7YDB2"/>
<reference evidence="1 2" key="1">
    <citation type="submission" date="2023-08" db="EMBL/GenBank/DDBJ databases">
        <title>Black Yeasts Isolated from many extreme environments.</title>
        <authorList>
            <person name="Coleine C."/>
            <person name="Stajich J.E."/>
            <person name="Selbmann L."/>
        </authorList>
    </citation>
    <scope>NUCLEOTIDE SEQUENCE [LARGE SCALE GENOMIC DNA]</scope>
    <source>
        <strain evidence="1 2">CCFEE 5910</strain>
    </source>
</reference>
<accession>A0AAN7YDB2</accession>
<protein>
    <submittedName>
        <fullName evidence="1">Uncharacterized protein</fullName>
    </submittedName>
</protein>
<dbReference type="EMBL" id="JAVRRJ010000009">
    <property type="protein sequence ID" value="KAK5081522.1"/>
    <property type="molecule type" value="Genomic_DNA"/>
</dbReference>
<keyword evidence="2" id="KW-1185">Reference proteome</keyword>
<name>A0AAN7YDB2_9EURO</name>
<gene>
    <name evidence="1" type="ORF">LTR05_007653</name>
</gene>
<evidence type="ECO:0000313" key="1">
    <source>
        <dbReference type="EMBL" id="KAK5081522.1"/>
    </source>
</evidence>
<dbReference type="Proteomes" id="UP001309876">
    <property type="component" value="Unassembled WGS sequence"/>
</dbReference>